<dbReference type="InterPro" id="IPR023299">
    <property type="entry name" value="ATPase_P-typ_cyto_dom_N"/>
</dbReference>
<dbReference type="SUPFAM" id="SSF81653">
    <property type="entry name" value="Calcium ATPase, transduction domain A"/>
    <property type="match status" value="1"/>
</dbReference>
<evidence type="ECO:0000259" key="14">
    <source>
        <dbReference type="Pfam" id="PF00122"/>
    </source>
</evidence>
<keyword evidence="4" id="KW-1003">Cell membrane</keyword>
<dbReference type="Gene3D" id="3.40.50.1000">
    <property type="entry name" value="HAD superfamily/HAD-like"/>
    <property type="match status" value="1"/>
</dbReference>
<feature type="domain" description="P-type ATPase A" evidence="14">
    <location>
        <begin position="319"/>
        <end position="411"/>
    </location>
</feature>
<dbReference type="InterPro" id="IPR006121">
    <property type="entry name" value="HMA_dom"/>
</dbReference>
<dbReference type="CDD" id="cd00371">
    <property type="entry name" value="HMA"/>
    <property type="match status" value="1"/>
</dbReference>
<keyword evidence="10 13" id="KW-1133">Transmembrane helix</keyword>
<evidence type="ECO:0000256" key="2">
    <source>
        <dbReference type="ARBA" id="ARBA00006024"/>
    </source>
</evidence>
<dbReference type="Pfam" id="PF12156">
    <property type="entry name" value="ATPase-cat_bd"/>
    <property type="match status" value="1"/>
</dbReference>
<evidence type="ECO:0000259" key="16">
    <source>
        <dbReference type="Pfam" id="PF12156"/>
    </source>
</evidence>
<sequence>MSATPETDSRPARTRDRPVCRHCGSPLLDERARDTGFCCAGCAYVNRLIHEGGFDAYYRFKDTVTPPADASLFQPRDTTWLARAQEAAEKAEAARGEDRRHPELSLSIQGISCAGCVWLIERLYQQHPGARDSVVNAQTGEMRLRWDAGACDLPAFAAKLQSFGYLLGPAGGVGDNSESRDLVRRIGLCGAFAMNVMLFTLPTYFGMKPSFEYARLFGAISFGCGTLSLLVGGSHFLGRAVRSLREGALHIDLPIALGILGAYAGSTYGFVAGVDRFVYFDFLSVFILLMLIGRWAQVAAVEKNQRRLLAQQVKPASLRIFSEDGGSAEVSPEQIRTGQQYLLANGQTSPVESRLESADCAFSLSSINGESEPRIYRQGEVVPAGALNVSRADARLCARQVWDDSLLAKLVGPGERLGWRHRFLERIIRGYLVGILVIAALAGIAWGIATHDALRTGAVVTAVLVVSCPCAIGLAFPLADEMAAVALRRRGVFVRENDLWAKLRRVRRIVFDKTGTLTLETPELENPEELSALAGEARAALHAMVRNNAHPISQTLLAELLAIGAPEPATGQADEEVGQGVSLHDACGVVWRLGRPSWALAGPETADSAAGEVIFARNGAQLAQFRFADRARADATGELAQLSAHGFETWILSGDHPEKVRRLATELGIPPSRALGGRSPEDKASWISESGSDDTLMLGDGANDSLAFDKAFCRGTPVVHRGLLERKADFYYLGRGIGGIRALFDVDRIRHHTQLIILSFSVVYNLLAVGLAVSGLMDPLVAAILMPANSLATLLIVSIGMKPAFSIA</sequence>
<protein>
    <submittedName>
        <fullName evidence="17">Putative copper-importing P-type ATPase A</fullName>
        <ecNumber evidence="17">3.6.3.54</ecNumber>
    </submittedName>
</protein>
<dbReference type="InterPro" id="IPR021993">
    <property type="entry name" value="ATPase-cat-bd"/>
</dbReference>
<dbReference type="GO" id="GO:0005524">
    <property type="term" value="F:ATP binding"/>
    <property type="evidence" value="ECO:0007669"/>
    <property type="project" value="InterPro"/>
</dbReference>
<proteinExistence type="inferred from homology"/>
<dbReference type="GO" id="GO:0055070">
    <property type="term" value="P:copper ion homeostasis"/>
    <property type="evidence" value="ECO:0007669"/>
    <property type="project" value="TreeGrafter"/>
</dbReference>
<evidence type="ECO:0000256" key="1">
    <source>
        <dbReference type="ARBA" id="ARBA00004651"/>
    </source>
</evidence>
<evidence type="ECO:0000256" key="3">
    <source>
        <dbReference type="ARBA" id="ARBA00022448"/>
    </source>
</evidence>
<evidence type="ECO:0000313" key="17">
    <source>
        <dbReference type="EMBL" id="OIR13546.1"/>
    </source>
</evidence>
<name>A0A1J5SY90_9ZZZZ</name>
<comment type="similarity">
    <text evidence="2">Belongs to the cation transport ATPase (P-type) (TC 3.A.3) family. Type IB subfamily.</text>
</comment>
<gene>
    <name evidence="17" type="primary">copA_1</name>
    <name evidence="17" type="ORF">GALL_53630</name>
</gene>
<keyword evidence="11" id="KW-0406">Ion transport</keyword>
<accession>A0A1J5SY90</accession>
<evidence type="ECO:0000256" key="13">
    <source>
        <dbReference type="SAM" id="Phobius"/>
    </source>
</evidence>
<evidence type="ECO:0000259" key="15">
    <source>
        <dbReference type="Pfam" id="PF00403"/>
    </source>
</evidence>
<dbReference type="InterPro" id="IPR036412">
    <property type="entry name" value="HAD-like_sf"/>
</dbReference>
<dbReference type="Gene3D" id="3.30.70.100">
    <property type="match status" value="1"/>
</dbReference>
<keyword evidence="6 13" id="KW-0812">Transmembrane</keyword>
<dbReference type="PANTHER" id="PTHR43520:SF5">
    <property type="entry name" value="CATION-TRANSPORTING P-TYPE ATPASE-RELATED"/>
    <property type="match status" value="1"/>
</dbReference>
<feature type="transmembrane region" description="Helical" evidence="13">
    <location>
        <begin position="430"/>
        <end position="449"/>
    </location>
</feature>
<feature type="transmembrane region" description="Helical" evidence="13">
    <location>
        <begin position="249"/>
        <end position="271"/>
    </location>
</feature>
<evidence type="ECO:0000256" key="6">
    <source>
        <dbReference type="ARBA" id="ARBA00022692"/>
    </source>
</evidence>
<evidence type="ECO:0000256" key="4">
    <source>
        <dbReference type="ARBA" id="ARBA00022475"/>
    </source>
</evidence>
<evidence type="ECO:0000256" key="8">
    <source>
        <dbReference type="ARBA" id="ARBA00022842"/>
    </source>
</evidence>
<dbReference type="PANTHER" id="PTHR43520">
    <property type="entry name" value="ATP7, ISOFORM B"/>
    <property type="match status" value="1"/>
</dbReference>
<feature type="transmembrane region" description="Helical" evidence="13">
    <location>
        <begin position="213"/>
        <end position="237"/>
    </location>
</feature>
<keyword evidence="8" id="KW-0460">Magnesium</keyword>
<evidence type="ECO:0000256" key="10">
    <source>
        <dbReference type="ARBA" id="ARBA00022989"/>
    </source>
</evidence>
<feature type="transmembrane region" description="Helical" evidence="13">
    <location>
        <begin position="277"/>
        <end position="296"/>
    </location>
</feature>
<dbReference type="SUPFAM" id="SSF55008">
    <property type="entry name" value="HMA, heavy metal-associated domain"/>
    <property type="match status" value="1"/>
</dbReference>
<dbReference type="InterPro" id="IPR008250">
    <property type="entry name" value="ATPase_P-typ_transduc_dom_A_sf"/>
</dbReference>
<feature type="transmembrane region" description="Helical" evidence="13">
    <location>
        <begin position="186"/>
        <end position="207"/>
    </location>
</feature>
<feature type="transmembrane region" description="Helical" evidence="13">
    <location>
        <begin position="455"/>
        <end position="479"/>
    </location>
</feature>
<reference evidence="17" key="1">
    <citation type="submission" date="2016-10" db="EMBL/GenBank/DDBJ databases">
        <title>Sequence of Gallionella enrichment culture.</title>
        <authorList>
            <person name="Poehlein A."/>
            <person name="Muehling M."/>
            <person name="Daniel R."/>
        </authorList>
    </citation>
    <scope>NUCLEOTIDE SEQUENCE</scope>
</reference>
<dbReference type="InterPro" id="IPR018303">
    <property type="entry name" value="ATPase_P-typ_P_site"/>
</dbReference>
<comment type="subcellular location">
    <subcellularLocation>
        <location evidence="1">Cell membrane</location>
        <topology evidence="1">Multi-pass membrane protein</topology>
    </subcellularLocation>
</comment>
<dbReference type="GO" id="GO:0043682">
    <property type="term" value="F:P-type divalent copper transporter activity"/>
    <property type="evidence" value="ECO:0007669"/>
    <property type="project" value="TreeGrafter"/>
</dbReference>
<dbReference type="Pfam" id="PF00702">
    <property type="entry name" value="Hydrolase"/>
    <property type="match status" value="1"/>
</dbReference>
<dbReference type="GO" id="GO:0016887">
    <property type="term" value="F:ATP hydrolysis activity"/>
    <property type="evidence" value="ECO:0007669"/>
    <property type="project" value="InterPro"/>
</dbReference>
<keyword evidence="12 13" id="KW-0472">Membrane</keyword>
<dbReference type="GO" id="GO:0005886">
    <property type="term" value="C:plasma membrane"/>
    <property type="evidence" value="ECO:0007669"/>
    <property type="project" value="UniProtKB-SubCell"/>
</dbReference>
<dbReference type="Gene3D" id="3.40.1110.10">
    <property type="entry name" value="Calcium-transporting ATPase, cytoplasmic domain N"/>
    <property type="match status" value="1"/>
</dbReference>
<dbReference type="EMBL" id="MLJW01000014">
    <property type="protein sequence ID" value="OIR13546.1"/>
    <property type="molecule type" value="Genomic_DNA"/>
</dbReference>
<feature type="domain" description="Putative metal-binding" evidence="16">
    <location>
        <begin position="20"/>
        <end position="70"/>
    </location>
</feature>
<evidence type="ECO:0000256" key="7">
    <source>
        <dbReference type="ARBA" id="ARBA00022723"/>
    </source>
</evidence>
<dbReference type="NCBIfam" id="TIGR01494">
    <property type="entry name" value="ATPase_P-type"/>
    <property type="match status" value="1"/>
</dbReference>
<keyword evidence="17" id="KW-0378">Hydrolase</keyword>
<dbReference type="InterPro" id="IPR001757">
    <property type="entry name" value="P_typ_ATPase"/>
</dbReference>
<keyword evidence="5" id="KW-0597">Phosphoprotein</keyword>
<feature type="transmembrane region" description="Helical" evidence="13">
    <location>
        <begin position="755"/>
        <end position="774"/>
    </location>
</feature>
<dbReference type="AlphaFoldDB" id="A0A1J5SY90"/>
<dbReference type="InterPro" id="IPR059000">
    <property type="entry name" value="ATPase_P-type_domA"/>
</dbReference>
<organism evidence="17">
    <name type="scientific">mine drainage metagenome</name>
    <dbReference type="NCBI Taxonomy" id="410659"/>
    <lineage>
        <taxon>unclassified sequences</taxon>
        <taxon>metagenomes</taxon>
        <taxon>ecological metagenomes</taxon>
    </lineage>
</organism>
<feature type="transmembrane region" description="Helical" evidence="13">
    <location>
        <begin position="780"/>
        <end position="801"/>
    </location>
</feature>
<dbReference type="EC" id="3.6.3.54" evidence="17"/>
<dbReference type="SUPFAM" id="SSF56784">
    <property type="entry name" value="HAD-like"/>
    <property type="match status" value="1"/>
</dbReference>
<keyword evidence="9" id="KW-1278">Translocase</keyword>
<evidence type="ECO:0000256" key="11">
    <source>
        <dbReference type="ARBA" id="ARBA00023065"/>
    </source>
</evidence>
<keyword evidence="7" id="KW-0479">Metal-binding</keyword>
<dbReference type="InterPro" id="IPR036163">
    <property type="entry name" value="HMA_dom_sf"/>
</dbReference>
<evidence type="ECO:0000256" key="9">
    <source>
        <dbReference type="ARBA" id="ARBA00022967"/>
    </source>
</evidence>
<comment type="caution">
    <text evidence="17">The sequence shown here is derived from an EMBL/GenBank/DDBJ whole genome shotgun (WGS) entry which is preliminary data.</text>
</comment>
<dbReference type="Pfam" id="PF00122">
    <property type="entry name" value="E1-E2_ATPase"/>
    <property type="match status" value="1"/>
</dbReference>
<dbReference type="PROSITE" id="PS00154">
    <property type="entry name" value="ATPASE_E1_E2"/>
    <property type="match status" value="1"/>
</dbReference>
<dbReference type="InterPro" id="IPR023214">
    <property type="entry name" value="HAD_sf"/>
</dbReference>
<keyword evidence="3" id="KW-0813">Transport</keyword>
<dbReference type="Pfam" id="PF00403">
    <property type="entry name" value="HMA"/>
    <property type="match status" value="1"/>
</dbReference>
<feature type="domain" description="HMA" evidence="15">
    <location>
        <begin position="106"/>
        <end position="165"/>
    </location>
</feature>
<dbReference type="Gene3D" id="2.70.150.10">
    <property type="entry name" value="Calcium-transporting ATPase, cytoplasmic transduction domain A"/>
    <property type="match status" value="1"/>
</dbReference>
<evidence type="ECO:0000256" key="12">
    <source>
        <dbReference type="ARBA" id="ARBA00023136"/>
    </source>
</evidence>
<dbReference type="GO" id="GO:0005507">
    <property type="term" value="F:copper ion binding"/>
    <property type="evidence" value="ECO:0007669"/>
    <property type="project" value="TreeGrafter"/>
</dbReference>
<evidence type="ECO:0000256" key="5">
    <source>
        <dbReference type="ARBA" id="ARBA00022553"/>
    </source>
</evidence>